<gene>
    <name evidence="1" type="ORF">EGR_08891</name>
</gene>
<organism evidence="1 2">
    <name type="scientific">Echinococcus granulosus</name>
    <name type="common">Hydatid tapeworm</name>
    <dbReference type="NCBI Taxonomy" id="6210"/>
    <lineage>
        <taxon>Eukaryota</taxon>
        <taxon>Metazoa</taxon>
        <taxon>Spiralia</taxon>
        <taxon>Lophotrochozoa</taxon>
        <taxon>Platyhelminthes</taxon>
        <taxon>Cestoda</taxon>
        <taxon>Eucestoda</taxon>
        <taxon>Cyclophyllidea</taxon>
        <taxon>Taeniidae</taxon>
        <taxon>Echinococcus</taxon>
        <taxon>Echinococcus granulosus group</taxon>
    </lineage>
</organism>
<sequence>MVDKTLLISDTGDERLSKEVDNAKNSVISSYILVRKIVNQQPFCMLVNPSQ</sequence>
<name>W6US18_ECHGR</name>
<dbReference type="RefSeq" id="XP_024347425.1">
    <property type="nucleotide sequence ID" value="XM_024498140.1"/>
</dbReference>
<keyword evidence="2" id="KW-1185">Reference proteome</keyword>
<accession>W6US18</accession>
<evidence type="ECO:0000313" key="2">
    <source>
        <dbReference type="Proteomes" id="UP000019149"/>
    </source>
</evidence>
<dbReference type="EMBL" id="APAU02000123">
    <property type="protein sequence ID" value="EUB56229.1"/>
    <property type="molecule type" value="Genomic_DNA"/>
</dbReference>
<dbReference type="KEGG" id="egl:EGR_08891"/>
<reference evidence="1 2" key="1">
    <citation type="journal article" date="2013" name="Nat. Genet.">
        <title>The genome of the hydatid tapeworm Echinococcus granulosus.</title>
        <authorList>
            <person name="Zheng H."/>
            <person name="Zhang W."/>
            <person name="Zhang L."/>
            <person name="Zhang Z."/>
            <person name="Li J."/>
            <person name="Lu G."/>
            <person name="Zhu Y."/>
            <person name="Wang Y."/>
            <person name="Huang Y."/>
            <person name="Liu J."/>
            <person name="Kang H."/>
            <person name="Chen J."/>
            <person name="Wang L."/>
            <person name="Chen A."/>
            <person name="Yu S."/>
            <person name="Gao Z."/>
            <person name="Jin L."/>
            <person name="Gu W."/>
            <person name="Wang Z."/>
            <person name="Zhao L."/>
            <person name="Shi B."/>
            <person name="Wen H."/>
            <person name="Lin R."/>
            <person name="Jones M.K."/>
            <person name="Brejova B."/>
            <person name="Vinar T."/>
            <person name="Zhao G."/>
            <person name="McManus D.P."/>
            <person name="Chen Z."/>
            <person name="Zhou Y."/>
            <person name="Wang S."/>
        </authorList>
    </citation>
    <scope>NUCLEOTIDE SEQUENCE [LARGE SCALE GENOMIC DNA]</scope>
</reference>
<dbReference type="CTD" id="36344606"/>
<comment type="caution">
    <text evidence="1">The sequence shown here is derived from an EMBL/GenBank/DDBJ whole genome shotgun (WGS) entry which is preliminary data.</text>
</comment>
<dbReference type="AlphaFoldDB" id="W6US18"/>
<dbReference type="Proteomes" id="UP000019149">
    <property type="component" value="Unassembled WGS sequence"/>
</dbReference>
<protein>
    <submittedName>
        <fullName evidence="1">Uncharacterized protein</fullName>
    </submittedName>
</protein>
<dbReference type="GeneID" id="36344606"/>
<proteinExistence type="predicted"/>
<evidence type="ECO:0000313" key="1">
    <source>
        <dbReference type="EMBL" id="EUB56229.1"/>
    </source>
</evidence>